<organism evidence="9 10">
    <name type="scientific">Salmo trutta</name>
    <name type="common">Brown trout</name>
    <dbReference type="NCBI Taxonomy" id="8032"/>
    <lineage>
        <taxon>Eukaryota</taxon>
        <taxon>Metazoa</taxon>
        <taxon>Chordata</taxon>
        <taxon>Craniata</taxon>
        <taxon>Vertebrata</taxon>
        <taxon>Euteleostomi</taxon>
        <taxon>Actinopterygii</taxon>
        <taxon>Neopterygii</taxon>
        <taxon>Teleostei</taxon>
        <taxon>Protacanthopterygii</taxon>
        <taxon>Salmoniformes</taxon>
        <taxon>Salmonidae</taxon>
        <taxon>Salmoninae</taxon>
        <taxon>Salmo</taxon>
    </lineage>
</organism>
<dbReference type="Pfam" id="PF02185">
    <property type="entry name" value="HR1"/>
    <property type="match status" value="1"/>
</dbReference>
<dbReference type="PANTHER" id="PTHR23031:SF6">
    <property type="entry name" value="RHOPHILIN-1"/>
    <property type="match status" value="1"/>
</dbReference>
<evidence type="ECO:0000313" key="10">
    <source>
        <dbReference type="Proteomes" id="UP000472277"/>
    </source>
</evidence>
<dbReference type="GO" id="GO:0007165">
    <property type="term" value="P:signal transduction"/>
    <property type="evidence" value="ECO:0007669"/>
    <property type="project" value="InterPro"/>
</dbReference>
<dbReference type="CDD" id="cd06712">
    <property type="entry name" value="PDZ_rhophilin-like"/>
    <property type="match status" value="1"/>
</dbReference>
<dbReference type="Pfam" id="PF00595">
    <property type="entry name" value="PDZ"/>
    <property type="match status" value="1"/>
</dbReference>
<dbReference type="InterPro" id="IPR004328">
    <property type="entry name" value="BRO1_dom"/>
</dbReference>
<dbReference type="PROSITE" id="PS50106">
    <property type="entry name" value="PDZ"/>
    <property type="match status" value="1"/>
</dbReference>
<dbReference type="SUPFAM" id="SSF50156">
    <property type="entry name" value="PDZ domain-like"/>
    <property type="match status" value="1"/>
</dbReference>
<evidence type="ECO:0000259" key="6">
    <source>
        <dbReference type="PROSITE" id="PS50106"/>
    </source>
</evidence>
<dbReference type="Gene3D" id="2.30.42.10">
    <property type="match status" value="1"/>
</dbReference>
<dbReference type="InterPro" id="IPR001478">
    <property type="entry name" value="PDZ"/>
</dbReference>
<sequence>MCFSMLCIIHNLFPPPPLQGCDPCSQTQRSKLQHRRARINQQINKEMRMRAGAENLFRATTNTKVKETVALELSFVNSNLQLLKEELEELNSNMEVYQTESEAINVPMIPLGLKETKEVDLTVPLKDIICEHYGEDSSLFEKEIKEFMELRQAMRTPSRNEAGLELLMEYYNQLYYLDQRFFPPHRTLGVHFHWYDSLTGVPSCQRALAFEKGSVLFNVGALYTQIGARQDRSATAGIDRAIDAFQRAAGAFNYLKENFSNAPSLDMSGPSLCMLVRLMIAQVQECVFERVTLTTQDTHFITQLQVAKEAARVRGRVLVLQTMSQTLVKDYVPFSWASMVQVKAEHFRALSHYNAAVALCDHTRKYLCVSVKDDALGEHTLPTKAVCVCAHAVGKAHLRCAVIRHEEAMRVHGLCKILRKMDILQEVLSFVYKRSLDKYSEMDREDDFEETAEAPEIHSQTQHKPDITAPNFSTVPVTDIFQRLGPLSVFCARARWGPVRVVSLQRGDGGLGLTLRGDSPVLVAGVVPGGCAQEAGLREGDYIVAVDGEDFKWAKHGEVVHILKSCSDRGVQLSIITLHTHDTQVGVVVSLCLDACVCVLHLICVCVTSH</sequence>
<evidence type="ECO:0000256" key="4">
    <source>
        <dbReference type="SAM" id="MobiDB-lite"/>
    </source>
</evidence>
<feature type="signal peptide" evidence="5">
    <location>
        <begin position="1"/>
        <end position="20"/>
    </location>
</feature>
<dbReference type="PANTHER" id="PTHR23031">
    <property type="entry name" value="RHOPHILIN"/>
    <property type="match status" value="1"/>
</dbReference>
<dbReference type="InterPro" id="IPR011072">
    <property type="entry name" value="HR1_rho-bd"/>
</dbReference>
<dbReference type="GeneTree" id="ENSGT00940000153837"/>
<dbReference type="Gene3D" id="1.25.40.280">
    <property type="entry name" value="alix/aip1 like domains"/>
    <property type="match status" value="1"/>
</dbReference>
<evidence type="ECO:0000259" key="8">
    <source>
        <dbReference type="PROSITE" id="PS51860"/>
    </source>
</evidence>
<feature type="coiled-coil region" evidence="3">
    <location>
        <begin position="73"/>
        <end position="100"/>
    </location>
</feature>
<dbReference type="InterPro" id="IPR036034">
    <property type="entry name" value="PDZ_sf"/>
</dbReference>
<dbReference type="InterPro" id="IPR036274">
    <property type="entry name" value="HR1_rpt_sf"/>
</dbReference>
<feature type="domain" description="BRO1" evidence="7">
    <location>
        <begin position="107"/>
        <end position="445"/>
    </location>
</feature>
<dbReference type="CDD" id="cd11633">
    <property type="entry name" value="HR1_Rhophilin-1"/>
    <property type="match status" value="1"/>
</dbReference>
<protein>
    <submittedName>
        <fullName evidence="9">Rhophilin Rho GTPase binding protein 1</fullName>
    </submittedName>
</protein>
<evidence type="ECO:0000256" key="3">
    <source>
        <dbReference type="SAM" id="Coils"/>
    </source>
</evidence>
<keyword evidence="10" id="KW-1185">Reference proteome</keyword>
<dbReference type="PROSITE" id="PS51860">
    <property type="entry name" value="REM_1"/>
    <property type="match status" value="1"/>
</dbReference>
<feature type="domain" description="REM-1" evidence="8">
    <location>
        <begin position="22"/>
        <end position="96"/>
    </location>
</feature>
<dbReference type="AlphaFoldDB" id="A0A674BQ87"/>
<reference evidence="9" key="2">
    <citation type="submission" date="2025-09" db="UniProtKB">
        <authorList>
            <consortium name="Ensembl"/>
        </authorList>
    </citation>
    <scope>IDENTIFICATION</scope>
</reference>
<comment type="similarity">
    <text evidence="1">Belongs to the RHPN family.</text>
</comment>
<feature type="region of interest" description="Disordered" evidence="4">
    <location>
        <begin position="443"/>
        <end position="469"/>
    </location>
</feature>
<dbReference type="SMART" id="SM01041">
    <property type="entry name" value="BRO1"/>
    <property type="match status" value="1"/>
</dbReference>
<evidence type="ECO:0000256" key="1">
    <source>
        <dbReference type="ARBA" id="ARBA00010369"/>
    </source>
</evidence>
<feature type="domain" description="PDZ" evidence="6">
    <location>
        <begin position="501"/>
        <end position="565"/>
    </location>
</feature>
<dbReference type="Gene3D" id="1.10.287.160">
    <property type="entry name" value="HR1 repeat"/>
    <property type="match status" value="1"/>
</dbReference>
<dbReference type="Ensembl" id="ENSSTUT00000077763.1">
    <property type="protein sequence ID" value="ENSSTUP00000073267.1"/>
    <property type="gene ID" value="ENSSTUG00000031404.1"/>
</dbReference>
<dbReference type="InterPro" id="IPR038499">
    <property type="entry name" value="BRO1_sf"/>
</dbReference>
<evidence type="ECO:0000256" key="2">
    <source>
        <dbReference type="PROSITE-ProRule" id="PRU01207"/>
    </source>
</evidence>
<keyword evidence="5" id="KW-0732">Signal</keyword>
<dbReference type="PROSITE" id="PS51180">
    <property type="entry name" value="BRO1"/>
    <property type="match status" value="1"/>
</dbReference>
<feature type="compositionally biased region" description="Acidic residues" evidence="4">
    <location>
        <begin position="443"/>
        <end position="453"/>
    </location>
</feature>
<dbReference type="GO" id="GO:0051497">
    <property type="term" value="P:negative regulation of stress fiber assembly"/>
    <property type="evidence" value="ECO:0007669"/>
    <property type="project" value="TreeGrafter"/>
</dbReference>
<reference evidence="9" key="1">
    <citation type="submission" date="2025-08" db="UniProtKB">
        <authorList>
            <consortium name="Ensembl"/>
        </authorList>
    </citation>
    <scope>IDENTIFICATION</scope>
</reference>
<feature type="chain" id="PRO_5025655037" evidence="5">
    <location>
        <begin position="21"/>
        <end position="610"/>
    </location>
</feature>
<keyword evidence="2 3" id="KW-0175">Coiled coil</keyword>
<dbReference type="InterPro" id="IPR047138">
    <property type="entry name" value="RHPN1_2"/>
</dbReference>
<evidence type="ECO:0000313" key="9">
    <source>
        <dbReference type="Ensembl" id="ENSSTUP00000073267.1"/>
    </source>
</evidence>
<gene>
    <name evidence="9" type="primary">RHPN1</name>
    <name evidence="9" type="synonym">LOC115158663</name>
</gene>
<evidence type="ECO:0000256" key="5">
    <source>
        <dbReference type="SAM" id="SignalP"/>
    </source>
</evidence>
<dbReference type="SMART" id="SM00742">
    <property type="entry name" value="Hr1"/>
    <property type="match status" value="1"/>
</dbReference>
<proteinExistence type="inferred from homology"/>
<dbReference type="Proteomes" id="UP000472277">
    <property type="component" value="Chromosome 22"/>
</dbReference>
<dbReference type="SMART" id="SM00228">
    <property type="entry name" value="PDZ"/>
    <property type="match status" value="1"/>
</dbReference>
<name>A0A674BQ87_SALTR</name>
<accession>A0A674BQ87</accession>
<dbReference type="SUPFAM" id="SSF46585">
    <property type="entry name" value="HR1 repeat"/>
    <property type="match status" value="1"/>
</dbReference>
<evidence type="ECO:0000259" key="7">
    <source>
        <dbReference type="PROSITE" id="PS51180"/>
    </source>
</evidence>
<dbReference type="Pfam" id="PF03097">
    <property type="entry name" value="BRO1"/>
    <property type="match status" value="1"/>
</dbReference>